<sequence length="498" mass="53638">MYVAFLISLLISTINGIIISQIRRSSLFITNSSCALVLNVTLPVGSSIQTCIWKCDHEDQCQTGVYYHDNRTCLLFSEDCQSGKITSSGNVQTSVICHRRNQGSNNQCSSQQLSTSSTTTNAAEYRTVFLLQPSDSIVSLYNTTVGQSTGNFDGIYSNSTNEHTSSAIDGNLATKYLNFGSTGGYLCHVPGPGVGTGFFVTPSISNATIAMGFIFATANDFADRDPLTVTLEGSNATTNATLHSGSSWTLIYNGSTGIDPIFTNSRSVYVIQQNFNNTLVFASYRLLITSQRNISDAVQYSEAQIIGESTTTNERPIVFLTRSDDRIVALYNTTAGQDAHGFNGIYFVSNEGPTNAIDGDLSTKYSNYGGIGGSRSSVVGRGVGTGFFVTPSISNATIARSILFATADDSADRDPLTVTLEGSNATTNATLRLRSSWTLIYNGSTGIDCSKDPGRSRYVTQQNFPNTKIFASYRLLITSQRNISDGVQYSEAQILGYV</sequence>
<comment type="caution">
    <text evidence="2">The sequence shown here is derived from an EMBL/GenBank/DDBJ whole genome shotgun (WGS) entry which is preliminary data.</text>
</comment>
<keyword evidence="1" id="KW-0732">Signal</keyword>
<proteinExistence type="predicted"/>
<evidence type="ECO:0000313" key="3">
    <source>
        <dbReference type="Proteomes" id="UP000663852"/>
    </source>
</evidence>
<protein>
    <recommendedName>
        <fullName evidence="4">Apple domain-containing protein</fullName>
    </recommendedName>
</protein>
<dbReference type="EMBL" id="CAJNOJ010000251">
    <property type="protein sequence ID" value="CAF1338381.1"/>
    <property type="molecule type" value="Genomic_DNA"/>
</dbReference>
<organism evidence="2 3">
    <name type="scientific">Adineta ricciae</name>
    <name type="common">Rotifer</name>
    <dbReference type="NCBI Taxonomy" id="249248"/>
    <lineage>
        <taxon>Eukaryota</taxon>
        <taxon>Metazoa</taxon>
        <taxon>Spiralia</taxon>
        <taxon>Gnathifera</taxon>
        <taxon>Rotifera</taxon>
        <taxon>Eurotatoria</taxon>
        <taxon>Bdelloidea</taxon>
        <taxon>Adinetida</taxon>
        <taxon>Adinetidae</taxon>
        <taxon>Adineta</taxon>
    </lineage>
</organism>
<evidence type="ECO:0008006" key="4">
    <source>
        <dbReference type="Google" id="ProtNLM"/>
    </source>
</evidence>
<evidence type="ECO:0000313" key="2">
    <source>
        <dbReference type="EMBL" id="CAF1338381.1"/>
    </source>
</evidence>
<feature type="chain" id="PRO_5032815186" description="Apple domain-containing protein" evidence="1">
    <location>
        <begin position="17"/>
        <end position="498"/>
    </location>
</feature>
<gene>
    <name evidence="2" type="ORF">EDS130_LOCUS32593</name>
</gene>
<reference evidence="2" key="1">
    <citation type="submission" date="2021-02" db="EMBL/GenBank/DDBJ databases">
        <authorList>
            <person name="Nowell W R."/>
        </authorList>
    </citation>
    <scope>NUCLEOTIDE SEQUENCE</scope>
</reference>
<accession>A0A815GGK8</accession>
<evidence type="ECO:0000256" key="1">
    <source>
        <dbReference type="SAM" id="SignalP"/>
    </source>
</evidence>
<dbReference type="Proteomes" id="UP000663852">
    <property type="component" value="Unassembled WGS sequence"/>
</dbReference>
<dbReference type="AlphaFoldDB" id="A0A815GGK8"/>
<name>A0A815GGK8_ADIRI</name>
<feature type="signal peptide" evidence="1">
    <location>
        <begin position="1"/>
        <end position="16"/>
    </location>
</feature>